<dbReference type="SUPFAM" id="SSF53383">
    <property type="entry name" value="PLP-dependent transferases"/>
    <property type="match status" value="1"/>
</dbReference>
<proteinExistence type="inferred from homology"/>
<protein>
    <submittedName>
        <fullName evidence="4">Cys/Met metabolism PLP-dependent enzyme</fullName>
    </submittedName>
</protein>
<dbReference type="Pfam" id="PF01053">
    <property type="entry name" value="Cys_Met_Meta_PP"/>
    <property type="match status" value="1"/>
</dbReference>
<evidence type="ECO:0000256" key="2">
    <source>
        <dbReference type="ARBA" id="ARBA00022898"/>
    </source>
</evidence>
<sequence>MGGHTDVIAGCVTTKSMKDWERLKIQQFTTGSTLARSTSSPWGAAFVARGLQTLPLRVDKICSNALAVAQFLEKHPKVIAIRLKTQYRKVRHVSYAGLESHPGHKAALKYMKKFGGMMAFDVGSAEAAYKVVE</sequence>
<dbReference type="OrthoDB" id="3512640at2759"/>
<dbReference type="PANTHER" id="PTHR11808:SF80">
    <property type="entry name" value="CYSTATHIONINE GAMMA-LYASE"/>
    <property type="match status" value="1"/>
</dbReference>
<organism evidence="4 5">
    <name type="scientific">Oesophagostomum dentatum</name>
    <name type="common">Nodular worm</name>
    <dbReference type="NCBI Taxonomy" id="61180"/>
    <lineage>
        <taxon>Eukaryota</taxon>
        <taxon>Metazoa</taxon>
        <taxon>Ecdysozoa</taxon>
        <taxon>Nematoda</taxon>
        <taxon>Chromadorea</taxon>
        <taxon>Rhabditida</taxon>
        <taxon>Rhabditina</taxon>
        <taxon>Rhabditomorpha</taxon>
        <taxon>Strongyloidea</taxon>
        <taxon>Strongylidae</taxon>
        <taxon>Oesophagostomum</taxon>
    </lineage>
</organism>
<dbReference type="InterPro" id="IPR015424">
    <property type="entry name" value="PyrdxlP-dep_Trfase"/>
</dbReference>
<dbReference type="GO" id="GO:0019346">
    <property type="term" value="P:transsulfuration"/>
    <property type="evidence" value="ECO:0007669"/>
    <property type="project" value="InterPro"/>
</dbReference>
<accession>A0A0B1SQI6</accession>
<comment type="similarity">
    <text evidence="3">Belongs to the trans-sulfuration enzymes family.</text>
</comment>
<dbReference type="GO" id="GO:0030170">
    <property type="term" value="F:pyridoxal phosphate binding"/>
    <property type="evidence" value="ECO:0007669"/>
    <property type="project" value="InterPro"/>
</dbReference>
<feature type="non-terminal residue" evidence="4">
    <location>
        <position position="133"/>
    </location>
</feature>
<gene>
    <name evidence="4" type="ORF">OESDEN_14478</name>
</gene>
<dbReference type="PANTHER" id="PTHR11808">
    <property type="entry name" value="TRANS-SULFURATION ENZYME FAMILY MEMBER"/>
    <property type="match status" value="1"/>
</dbReference>
<dbReference type="InterPro" id="IPR000277">
    <property type="entry name" value="Cys/Met-Metab_PyrdxlP-dep_enz"/>
</dbReference>
<comment type="cofactor">
    <cofactor evidence="1 3">
        <name>pyridoxal 5'-phosphate</name>
        <dbReference type="ChEBI" id="CHEBI:597326"/>
    </cofactor>
</comment>
<evidence type="ECO:0000256" key="3">
    <source>
        <dbReference type="RuleBase" id="RU362118"/>
    </source>
</evidence>
<evidence type="ECO:0000313" key="4">
    <source>
        <dbReference type="EMBL" id="KHJ85787.1"/>
    </source>
</evidence>
<dbReference type="Proteomes" id="UP000053660">
    <property type="component" value="Unassembled WGS sequence"/>
</dbReference>
<dbReference type="GO" id="GO:0005737">
    <property type="term" value="C:cytoplasm"/>
    <property type="evidence" value="ECO:0007669"/>
    <property type="project" value="TreeGrafter"/>
</dbReference>
<dbReference type="AlphaFoldDB" id="A0A0B1SQI6"/>
<evidence type="ECO:0000256" key="1">
    <source>
        <dbReference type="ARBA" id="ARBA00001933"/>
    </source>
</evidence>
<dbReference type="GO" id="GO:0016846">
    <property type="term" value="F:carbon-sulfur lyase activity"/>
    <property type="evidence" value="ECO:0007669"/>
    <property type="project" value="TreeGrafter"/>
</dbReference>
<dbReference type="Gene3D" id="3.90.1150.10">
    <property type="entry name" value="Aspartate Aminotransferase, domain 1"/>
    <property type="match status" value="1"/>
</dbReference>
<evidence type="ECO:0000313" key="5">
    <source>
        <dbReference type="Proteomes" id="UP000053660"/>
    </source>
</evidence>
<dbReference type="InterPro" id="IPR015422">
    <property type="entry name" value="PyrdxlP-dep_Trfase_small"/>
</dbReference>
<reference evidence="4 5" key="1">
    <citation type="submission" date="2014-03" db="EMBL/GenBank/DDBJ databases">
        <title>Draft genome of the hookworm Oesophagostomum dentatum.</title>
        <authorList>
            <person name="Mitreva M."/>
        </authorList>
    </citation>
    <scope>NUCLEOTIDE SEQUENCE [LARGE SCALE GENOMIC DNA]</scope>
    <source>
        <strain evidence="4 5">OD-Hann</strain>
    </source>
</reference>
<dbReference type="EMBL" id="KN562589">
    <property type="protein sequence ID" value="KHJ85787.1"/>
    <property type="molecule type" value="Genomic_DNA"/>
</dbReference>
<name>A0A0B1SQI6_OESDE</name>
<keyword evidence="5" id="KW-1185">Reference proteome</keyword>
<keyword evidence="2 3" id="KW-0663">Pyridoxal phosphate</keyword>